<reference evidence="2" key="1">
    <citation type="journal article" date="2022" name="bioRxiv">
        <title>Sequencing and chromosome-scale assembly of the giantPleurodeles waltlgenome.</title>
        <authorList>
            <person name="Brown T."/>
            <person name="Elewa A."/>
            <person name="Iarovenko S."/>
            <person name="Subramanian E."/>
            <person name="Araus A.J."/>
            <person name="Petzold A."/>
            <person name="Susuki M."/>
            <person name="Suzuki K.-i.T."/>
            <person name="Hayashi T."/>
            <person name="Toyoda A."/>
            <person name="Oliveira C."/>
            <person name="Osipova E."/>
            <person name="Leigh N.D."/>
            <person name="Simon A."/>
            <person name="Yun M.H."/>
        </authorList>
    </citation>
    <scope>NUCLEOTIDE SEQUENCE</scope>
    <source>
        <strain evidence="2">20211129_DDA</strain>
        <tissue evidence="2">Liver</tissue>
    </source>
</reference>
<dbReference type="Proteomes" id="UP001066276">
    <property type="component" value="Chromosome 1_1"/>
</dbReference>
<sequence length="72" mass="7678">MRGGCQEESAIKGVKNPIRPETGRSTEEESGGMTAREVEGTRGEYVVLVYVYVAISSTNLSVNGEQGSRAVV</sequence>
<keyword evidence="3" id="KW-1185">Reference proteome</keyword>
<name>A0AAV7WT49_PLEWA</name>
<accession>A0AAV7WT49</accession>
<gene>
    <name evidence="2" type="ORF">NDU88_003556</name>
</gene>
<proteinExistence type="predicted"/>
<organism evidence="2 3">
    <name type="scientific">Pleurodeles waltl</name>
    <name type="common">Iberian ribbed newt</name>
    <dbReference type="NCBI Taxonomy" id="8319"/>
    <lineage>
        <taxon>Eukaryota</taxon>
        <taxon>Metazoa</taxon>
        <taxon>Chordata</taxon>
        <taxon>Craniata</taxon>
        <taxon>Vertebrata</taxon>
        <taxon>Euteleostomi</taxon>
        <taxon>Amphibia</taxon>
        <taxon>Batrachia</taxon>
        <taxon>Caudata</taxon>
        <taxon>Salamandroidea</taxon>
        <taxon>Salamandridae</taxon>
        <taxon>Pleurodelinae</taxon>
        <taxon>Pleurodeles</taxon>
    </lineage>
</organism>
<protein>
    <submittedName>
        <fullName evidence="2">Uncharacterized protein</fullName>
    </submittedName>
</protein>
<comment type="caution">
    <text evidence="2">The sequence shown here is derived from an EMBL/GenBank/DDBJ whole genome shotgun (WGS) entry which is preliminary data.</text>
</comment>
<dbReference type="EMBL" id="JANPWB010000001">
    <property type="protein sequence ID" value="KAJ1215950.1"/>
    <property type="molecule type" value="Genomic_DNA"/>
</dbReference>
<evidence type="ECO:0000313" key="2">
    <source>
        <dbReference type="EMBL" id="KAJ1215950.1"/>
    </source>
</evidence>
<dbReference type="AlphaFoldDB" id="A0AAV7WT49"/>
<evidence type="ECO:0000313" key="3">
    <source>
        <dbReference type="Proteomes" id="UP001066276"/>
    </source>
</evidence>
<evidence type="ECO:0000256" key="1">
    <source>
        <dbReference type="SAM" id="MobiDB-lite"/>
    </source>
</evidence>
<feature type="region of interest" description="Disordered" evidence="1">
    <location>
        <begin position="1"/>
        <end position="37"/>
    </location>
</feature>